<dbReference type="AlphaFoldDB" id="A0AAW0U4E6"/>
<dbReference type="Proteomes" id="UP001487740">
    <property type="component" value="Unassembled WGS sequence"/>
</dbReference>
<dbReference type="EMBL" id="JARAKH010000018">
    <property type="protein sequence ID" value="KAK8394938.1"/>
    <property type="molecule type" value="Genomic_DNA"/>
</dbReference>
<proteinExistence type="predicted"/>
<feature type="region of interest" description="Disordered" evidence="1">
    <location>
        <begin position="1"/>
        <end position="41"/>
    </location>
</feature>
<dbReference type="Pfam" id="PF15370">
    <property type="entry name" value="NOPCHAP1"/>
    <property type="match status" value="1"/>
</dbReference>
<dbReference type="GO" id="GO:0000492">
    <property type="term" value="P:box C/D snoRNP assembly"/>
    <property type="evidence" value="ECO:0007669"/>
    <property type="project" value="InterPro"/>
</dbReference>
<sequence>MAVPVNTSSELLSVTGDGSSRSVVESLLRQPSSVPQREKPKTFKVARSPLLDQLQAFLPEFQRSTDLLLTQPQQQLNDLNIENTEEDGKVIEMNLLVGQRESNDSEDEEHAQASTGEDSTDSDSEDNLLHPKNLHLPITTLDGQQRNLIQVLSERTEEEEQSDGEVTVASSGSGER</sequence>
<organism evidence="2 3">
    <name type="scientific">Scylla paramamosain</name>
    <name type="common">Mud crab</name>
    <dbReference type="NCBI Taxonomy" id="85552"/>
    <lineage>
        <taxon>Eukaryota</taxon>
        <taxon>Metazoa</taxon>
        <taxon>Ecdysozoa</taxon>
        <taxon>Arthropoda</taxon>
        <taxon>Crustacea</taxon>
        <taxon>Multicrustacea</taxon>
        <taxon>Malacostraca</taxon>
        <taxon>Eumalacostraca</taxon>
        <taxon>Eucarida</taxon>
        <taxon>Decapoda</taxon>
        <taxon>Pleocyemata</taxon>
        <taxon>Brachyura</taxon>
        <taxon>Eubrachyura</taxon>
        <taxon>Portunoidea</taxon>
        <taxon>Portunidae</taxon>
        <taxon>Portuninae</taxon>
        <taxon>Scylla</taxon>
    </lineage>
</organism>
<gene>
    <name evidence="2" type="ORF">O3P69_006017</name>
</gene>
<comment type="caution">
    <text evidence="2">The sequence shown here is derived from an EMBL/GenBank/DDBJ whole genome shotgun (WGS) entry which is preliminary data.</text>
</comment>
<evidence type="ECO:0000313" key="2">
    <source>
        <dbReference type="EMBL" id="KAK8394939.1"/>
    </source>
</evidence>
<feature type="compositionally biased region" description="Polar residues" evidence="1">
    <location>
        <begin position="141"/>
        <end position="150"/>
    </location>
</feature>
<evidence type="ECO:0000313" key="3">
    <source>
        <dbReference type="Proteomes" id="UP001487740"/>
    </source>
</evidence>
<name>A0AAW0U4E6_SCYPA</name>
<evidence type="ECO:0000256" key="1">
    <source>
        <dbReference type="SAM" id="MobiDB-lite"/>
    </source>
</evidence>
<dbReference type="EMBL" id="JARAKH010000018">
    <property type="protein sequence ID" value="KAK8394937.1"/>
    <property type="molecule type" value="Genomic_DNA"/>
</dbReference>
<dbReference type="PANTHER" id="PTHR28674">
    <property type="entry name" value="SIMILAR TO DNA SEGMENT, CHR 10, WAYNE STATE UNIVERSITY 102,-EXPRESSED"/>
    <property type="match status" value="1"/>
</dbReference>
<feature type="region of interest" description="Disordered" evidence="1">
    <location>
        <begin position="97"/>
        <end position="176"/>
    </location>
</feature>
<protein>
    <submittedName>
        <fullName evidence="2">Uncharacterized protein</fullName>
    </submittedName>
</protein>
<accession>A0AAW0U4E6</accession>
<dbReference type="GO" id="GO:0062064">
    <property type="term" value="F:box C/D methylation guide snoRNP complex binding"/>
    <property type="evidence" value="ECO:0007669"/>
    <property type="project" value="TreeGrafter"/>
</dbReference>
<reference evidence="2 3" key="1">
    <citation type="submission" date="2023-03" db="EMBL/GenBank/DDBJ databases">
        <title>High-quality genome of Scylla paramamosain provides insights in environmental adaptation.</title>
        <authorList>
            <person name="Zhang L."/>
        </authorList>
    </citation>
    <scope>NUCLEOTIDE SEQUENCE [LARGE SCALE GENOMIC DNA]</scope>
    <source>
        <strain evidence="2">LZ_2023a</strain>
        <tissue evidence="2">Muscle</tissue>
    </source>
</reference>
<dbReference type="EMBL" id="JARAKH010000018">
    <property type="protein sequence ID" value="KAK8394940.1"/>
    <property type="molecule type" value="Genomic_DNA"/>
</dbReference>
<dbReference type="EMBL" id="JARAKH010000018">
    <property type="protein sequence ID" value="KAK8394941.1"/>
    <property type="molecule type" value="Genomic_DNA"/>
</dbReference>
<dbReference type="PANTHER" id="PTHR28674:SF1">
    <property type="entry name" value="NOP PROTEIN CHAPERONE 1"/>
    <property type="match status" value="1"/>
</dbReference>
<keyword evidence="3" id="KW-1185">Reference proteome</keyword>
<dbReference type="InterPro" id="IPR027921">
    <property type="entry name" value="NOPCHAP1"/>
</dbReference>
<feature type="compositionally biased region" description="Polar residues" evidence="1">
    <location>
        <begin position="1"/>
        <end position="35"/>
    </location>
</feature>
<dbReference type="EMBL" id="JARAKH010000018">
    <property type="protein sequence ID" value="KAK8394939.1"/>
    <property type="molecule type" value="Genomic_DNA"/>
</dbReference>